<accession>A0AAV9D0F3</accession>
<gene>
    <name evidence="3" type="ORF">QJS10_CPA16g00760</name>
</gene>
<dbReference type="AlphaFoldDB" id="A0AAV9D0F3"/>
<feature type="region of interest" description="Disordered" evidence="2">
    <location>
        <begin position="112"/>
        <end position="204"/>
    </location>
</feature>
<reference evidence="3" key="1">
    <citation type="journal article" date="2023" name="Nat. Commun.">
        <title>Diploid and tetraploid genomes of Acorus and the evolution of monocots.</title>
        <authorList>
            <person name="Ma L."/>
            <person name="Liu K.W."/>
            <person name="Li Z."/>
            <person name="Hsiao Y.Y."/>
            <person name="Qi Y."/>
            <person name="Fu T."/>
            <person name="Tang G.D."/>
            <person name="Zhang D."/>
            <person name="Sun W.H."/>
            <person name="Liu D.K."/>
            <person name="Li Y."/>
            <person name="Chen G.Z."/>
            <person name="Liu X.D."/>
            <person name="Liao X.Y."/>
            <person name="Jiang Y.T."/>
            <person name="Yu X."/>
            <person name="Hao Y."/>
            <person name="Huang J."/>
            <person name="Zhao X.W."/>
            <person name="Ke S."/>
            <person name="Chen Y.Y."/>
            <person name="Wu W.L."/>
            <person name="Hsu J.L."/>
            <person name="Lin Y.F."/>
            <person name="Huang M.D."/>
            <person name="Li C.Y."/>
            <person name="Huang L."/>
            <person name="Wang Z.W."/>
            <person name="Zhao X."/>
            <person name="Zhong W.Y."/>
            <person name="Peng D.H."/>
            <person name="Ahmad S."/>
            <person name="Lan S."/>
            <person name="Zhang J.S."/>
            <person name="Tsai W.C."/>
            <person name="Van de Peer Y."/>
            <person name="Liu Z.J."/>
        </authorList>
    </citation>
    <scope>NUCLEOTIDE SEQUENCE</scope>
    <source>
        <strain evidence="3">CP</strain>
    </source>
</reference>
<dbReference type="InterPro" id="IPR043424">
    <property type="entry name" value="BLT-like"/>
</dbReference>
<dbReference type="PANTHER" id="PTHR31071:SF7">
    <property type="entry name" value="OS04G0382800 PROTEIN"/>
    <property type="match status" value="1"/>
</dbReference>
<keyword evidence="4" id="KW-1185">Reference proteome</keyword>
<dbReference type="EMBL" id="JAUJYO010000016">
    <property type="protein sequence ID" value="KAK1295003.1"/>
    <property type="molecule type" value="Genomic_DNA"/>
</dbReference>
<sequence>MPRHNHSVSGLLGEPCKVRKRGCSSTSSSSSVLQNYKLKRAILVGRKGGSSTPVPVWKMSVSSPPPAAAAELKLECSHNHMLLKPNKAKHAPVVSARKLAATLWEMNETVSPCMEESARGRRGKRSSKAIHLNSLPRRLSDPSHSPASKDQSGSGSFWRRMQVFSERRKSKDNSNRGLESLSNGGFMETMMRSREVTPTGSLLGTKSRRHLKDLDGLVTSKELLKILNRIWGLEEQPLSSTSLVSSLRAELEQSRVQVNQLIEEQKSYQNEISYLMRRFTEEKAAWRANEDDKIRIAVQSVMEELEVEKMLRRKAER</sequence>
<evidence type="ECO:0000313" key="3">
    <source>
        <dbReference type="EMBL" id="KAK1295003.1"/>
    </source>
</evidence>
<reference evidence="3" key="2">
    <citation type="submission" date="2023-06" db="EMBL/GenBank/DDBJ databases">
        <authorList>
            <person name="Ma L."/>
            <person name="Liu K.-W."/>
            <person name="Li Z."/>
            <person name="Hsiao Y.-Y."/>
            <person name="Qi Y."/>
            <person name="Fu T."/>
            <person name="Tang G."/>
            <person name="Zhang D."/>
            <person name="Sun W.-H."/>
            <person name="Liu D.-K."/>
            <person name="Li Y."/>
            <person name="Chen G.-Z."/>
            <person name="Liu X.-D."/>
            <person name="Liao X.-Y."/>
            <person name="Jiang Y.-T."/>
            <person name="Yu X."/>
            <person name="Hao Y."/>
            <person name="Huang J."/>
            <person name="Zhao X.-W."/>
            <person name="Ke S."/>
            <person name="Chen Y.-Y."/>
            <person name="Wu W.-L."/>
            <person name="Hsu J.-L."/>
            <person name="Lin Y.-F."/>
            <person name="Huang M.-D."/>
            <person name="Li C.-Y."/>
            <person name="Huang L."/>
            <person name="Wang Z.-W."/>
            <person name="Zhao X."/>
            <person name="Zhong W.-Y."/>
            <person name="Peng D.-H."/>
            <person name="Ahmad S."/>
            <person name="Lan S."/>
            <person name="Zhang J.-S."/>
            <person name="Tsai W.-C."/>
            <person name="Van De Peer Y."/>
            <person name="Liu Z.-J."/>
        </authorList>
    </citation>
    <scope>NUCLEOTIDE SEQUENCE</scope>
    <source>
        <strain evidence="3">CP</strain>
        <tissue evidence="3">Leaves</tissue>
    </source>
</reference>
<comment type="caution">
    <text evidence="3">The sequence shown here is derived from an EMBL/GenBank/DDBJ whole genome shotgun (WGS) entry which is preliminary data.</text>
</comment>
<proteinExistence type="predicted"/>
<dbReference type="Proteomes" id="UP001180020">
    <property type="component" value="Unassembled WGS sequence"/>
</dbReference>
<name>A0AAV9D0F3_ACOCL</name>
<feature type="coiled-coil region" evidence="1">
    <location>
        <begin position="244"/>
        <end position="278"/>
    </location>
</feature>
<feature type="compositionally biased region" description="Basic and acidic residues" evidence="2">
    <location>
        <begin position="165"/>
        <end position="174"/>
    </location>
</feature>
<evidence type="ECO:0000256" key="1">
    <source>
        <dbReference type="SAM" id="Coils"/>
    </source>
</evidence>
<organism evidence="3 4">
    <name type="scientific">Acorus calamus</name>
    <name type="common">Sweet flag</name>
    <dbReference type="NCBI Taxonomy" id="4465"/>
    <lineage>
        <taxon>Eukaryota</taxon>
        <taxon>Viridiplantae</taxon>
        <taxon>Streptophyta</taxon>
        <taxon>Embryophyta</taxon>
        <taxon>Tracheophyta</taxon>
        <taxon>Spermatophyta</taxon>
        <taxon>Magnoliopsida</taxon>
        <taxon>Liliopsida</taxon>
        <taxon>Acoraceae</taxon>
        <taxon>Acorus</taxon>
    </lineage>
</organism>
<keyword evidence="1" id="KW-0175">Coiled coil</keyword>
<dbReference type="PANTHER" id="PTHR31071">
    <property type="entry name" value="GB|AAF24581.1"/>
    <property type="match status" value="1"/>
</dbReference>
<feature type="compositionally biased region" description="Polar residues" evidence="2">
    <location>
        <begin position="142"/>
        <end position="155"/>
    </location>
</feature>
<evidence type="ECO:0000313" key="4">
    <source>
        <dbReference type="Proteomes" id="UP001180020"/>
    </source>
</evidence>
<protein>
    <submittedName>
        <fullName evidence="3">Uncharacterized protein</fullName>
    </submittedName>
</protein>
<evidence type="ECO:0000256" key="2">
    <source>
        <dbReference type="SAM" id="MobiDB-lite"/>
    </source>
</evidence>